<keyword evidence="1" id="KW-1133">Transmembrane helix</keyword>
<name>A0ABZ0I2Q1_9GAMM</name>
<proteinExistence type="predicted"/>
<evidence type="ECO:0000313" key="2">
    <source>
        <dbReference type="EMBL" id="WOJ92899.1"/>
    </source>
</evidence>
<organism evidence="2 3">
    <name type="scientific">Congregibacter variabilis</name>
    <dbReference type="NCBI Taxonomy" id="3081200"/>
    <lineage>
        <taxon>Bacteria</taxon>
        <taxon>Pseudomonadati</taxon>
        <taxon>Pseudomonadota</taxon>
        <taxon>Gammaproteobacteria</taxon>
        <taxon>Cellvibrionales</taxon>
        <taxon>Halieaceae</taxon>
        <taxon>Congregibacter</taxon>
    </lineage>
</organism>
<dbReference type="Proteomes" id="UP001626537">
    <property type="component" value="Chromosome"/>
</dbReference>
<feature type="transmembrane region" description="Helical" evidence="1">
    <location>
        <begin position="67"/>
        <end position="87"/>
    </location>
</feature>
<dbReference type="RefSeq" id="WP_407347557.1">
    <property type="nucleotide sequence ID" value="NZ_CP136864.1"/>
</dbReference>
<reference evidence="2 3" key="1">
    <citation type="submission" date="2023-10" db="EMBL/GenBank/DDBJ databases">
        <title>Two novel species belonging to the OM43/NOR5 clade.</title>
        <authorList>
            <person name="Park M."/>
        </authorList>
    </citation>
    <scope>NUCLEOTIDE SEQUENCE [LARGE SCALE GENOMIC DNA]</scope>
    <source>
        <strain evidence="2 3">IMCC43200</strain>
    </source>
</reference>
<keyword evidence="1" id="KW-0472">Membrane</keyword>
<dbReference type="EMBL" id="CP136864">
    <property type="protein sequence ID" value="WOJ92899.1"/>
    <property type="molecule type" value="Genomic_DNA"/>
</dbReference>
<feature type="transmembrane region" description="Helical" evidence="1">
    <location>
        <begin position="39"/>
        <end position="60"/>
    </location>
</feature>
<keyword evidence="1" id="KW-0812">Transmembrane</keyword>
<sequence length="238" mass="25777">MAKIFRRLAIGAALIAALLLLLSGPGTRFGLWEYGTGFLMMRIAFFVGLGAAALALLMLVIPKTRVLGALPLVVALALGLGTAYLPWSGVQKVRSLPFIHDITTDTENPPAFVAVLPLRVDAPNPPEYLGEEVASRQRESYPDIKTVTLEMPADQTFARALEVVEAMGWELVASEPSDGRIEATETTFWFGFKDDVVIRIAGTAGGSRLDVRSKSRVGRSDVGANAERIRKFMQAFQG</sequence>
<protein>
    <submittedName>
        <fullName evidence="2">DUF1499 domain-containing protein</fullName>
    </submittedName>
</protein>
<dbReference type="InterPro" id="IPR010865">
    <property type="entry name" value="DUF1499"/>
</dbReference>
<evidence type="ECO:0000256" key="1">
    <source>
        <dbReference type="SAM" id="Phobius"/>
    </source>
</evidence>
<evidence type="ECO:0000313" key="3">
    <source>
        <dbReference type="Proteomes" id="UP001626537"/>
    </source>
</evidence>
<dbReference type="Pfam" id="PF07386">
    <property type="entry name" value="DUF1499"/>
    <property type="match status" value="1"/>
</dbReference>
<gene>
    <name evidence="2" type="ORF">R0135_14045</name>
</gene>
<keyword evidence="3" id="KW-1185">Reference proteome</keyword>
<accession>A0ABZ0I2Q1</accession>